<dbReference type="InterPro" id="IPR050352">
    <property type="entry name" value="ABCG_transporters"/>
</dbReference>
<dbReference type="InterPro" id="IPR003593">
    <property type="entry name" value="AAA+_ATPase"/>
</dbReference>
<dbReference type="GO" id="GO:0016020">
    <property type="term" value="C:membrane"/>
    <property type="evidence" value="ECO:0007669"/>
    <property type="project" value="UniProtKB-SubCell"/>
</dbReference>
<dbReference type="GO" id="GO:0140359">
    <property type="term" value="F:ABC-type transporter activity"/>
    <property type="evidence" value="ECO:0007669"/>
    <property type="project" value="InterPro"/>
</dbReference>
<dbReference type="Pfam" id="PF00005">
    <property type="entry name" value="ABC_tran"/>
    <property type="match status" value="1"/>
</dbReference>
<feature type="transmembrane region" description="Helical" evidence="9">
    <location>
        <begin position="747"/>
        <end position="771"/>
    </location>
</feature>
<evidence type="ECO:0000256" key="1">
    <source>
        <dbReference type="ARBA" id="ARBA00004141"/>
    </source>
</evidence>
<dbReference type="SMART" id="SM00382">
    <property type="entry name" value="AAA"/>
    <property type="match status" value="1"/>
</dbReference>
<dbReference type="PANTHER" id="PTHR48041:SF139">
    <property type="entry name" value="PROTEIN SCARLET"/>
    <property type="match status" value="1"/>
</dbReference>
<evidence type="ECO:0000256" key="4">
    <source>
        <dbReference type="ARBA" id="ARBA00022741"/>
    </source>
</evidence>
<feature type="domain" description="ABC transporter" evidence="11">
    <location>
        <begin position="356"/>
        <end position="614"/>
    </location>
</feature>
<dbReference type="GO" id="GO:0016887">
    <property type="term" value="F:ATP hydrolysis activity"/>
    <property type="evidence" value="ECO:0007669"/>
    <property type="project" value="InterPro"/>
</dbReference>
<dbReference type="InterPro" id="IPR003439">
    <property type="entry name" value="ABC_transporter-like_ATP-bd"/>
</dbReference>
<feature type="chain" id="PRO_5002316205" evidence="10">
    <location>
        <begin position="23"/>
        <end position="972"/>
    </location>
</feature>
<evidence type="ECO:0000256" key="5">
    <source>
        <dbReference type="ARBA" id="ARBA00022840"/>
    </source>
</evidence>
<evidence type="ECO:0000259" key="11">
    <source>
        <dbReference type="PROSITE" id="PS50893"/>
    </source>
</evidence>
<dbReference type="SUPFAM" id="SSF52540">
    <property type="entry name" value="P-loop containing nucleoside triphosphate hydrolases"/>
    <property type="match status" value="1"/>
</dbReference>
<feature type="transmembrane region" description="Helical" evidence="9">
    <location>
        <begin position="946"/>
        <end position="966"/>
    </location>
</feature>
<feature type="transmembrane region" description="Helical" evidence="9">
    <location>
        <begin position="792"/>
        <end position="819"/>
    </location>
</feature>
<evidence type="ECO:0000256" key="2">
    <source>
        <dbReference type="ARBA" id="ARBA00022448"/>
    </source>
</evidence>
<dbReference type="PROSITE" id="PS50893">
    <property type="entry name" value="ABC_TRANSPORTER_2"/>
    <property type="match status" value="1"/>
</dbReference>
<dbReference type="GO" id="GO:0005524">
    <property type="term" value="F:ATP binding"/>
    <property type="evidence" value="ECO:0007669"/>
    <property type="project" value="UniProtKB-KW"/>
</dbReference>
<keyword evidence="10" id="KW-0732">Signal</keyword>
<keyword evidence="3 9" id="KW-0812">Transmembrane</keyword>
<dbReference type="Proteomes" id="UP000054144">
    <property type="component" value="Unassembled WGS sequence"/>
</dbReference>
<dbReference type="InterPro" id="IPR027417">
    <property type="entry name" value="P-loop_NTPase"/>
</dbReference>
<evidence type="ECO:0000256" key="6">
    <source>
        <dbReference type="ARBA" id="ARBA00022989"/>
    </source>
</evidence>
<evidence type="ECO:0000313" key="12">
    <source>
        <dbReference type="EMBL" id="KIY48243.1"/>
    </source>
</evidence>
<evidence type="ECO:0000256" key="7">
    <source>
        <dbReference type="ARBA" id="ARBA00023136"/>
    </source>
</evidence>
<feature type="transmembrane region" description="Helical" evidence="9">
    <location>
        <begin position="313"/>
        <end position="336"/>
    </location>
</feature>
<reference evidence="12 13" key="1">
    <citation type="journal article" date="2015" name="Fungal Genet. Biol.">
        <title>Evolution of novel wood decay mechanisms in Agaricales revealed by the genome sequences of Fistulina hepatica and Cylindrobasidium torrendii.</title>
        <authorList>
            <person name="Floudas D."/>
            <person name="Held B.W."/>
            <person name="Riley R."/>
            <person name="Nagy L.G."/>
            <person name="Koehler G."/>
            <person name="Ransdell A.S."/>
            <person name="Younus H."/>
            <person name="Chow J."/>
            <person name="Chiniquy J."/>
            <person name="Lipzen A."/>
            <person name="Tritt A."/>
            <person name="Sun H."/>
            <person name="Haridas S."/>
            <person name="LaButti K."/>
            <person name="Ohm R.A."/>
            <person name="Kues U."/>
            <person name="Blanchette R.A."/>
            <person name="Grigoriev I.V."/>
            <person name="Minto R.E."/>
            <person name="Hibbett D.S."/>
        </authorList>
    </citation>
    <scope>NUCLEOTIDE SEQUENCE [LARGE SCALE GENOMIC DNA]</scope>
    <source>
        <strain evidence="12 13">ATCC 64428</strain>
    </source>
</reference>
<dbReference type="AlphaFoldDB" id="A0A0D7ABM0"/>
<keyword evidence="2" id="KW-0813">Transport</keyword>
<dbReference type="PROSITE" id="PS00211">
    <property type="entry name" value="ABC_TRANSPORTER_1"/>
    <property type="match status" value="1"/>
</dbReference>
<dbReference type="Pfam" id="PF01061">
    <property type="entry name" value="ABC2_membrane"/>
    <property type="match status" value="1"/>
</dbReference>
<dbReference type="Gene3D" id="3.40.50.300">
    <property type="entry name" value="P-loop containing nucleotide triphosphate hydrolases"/>
    <property type="match status" value="1"/>
</dbReference>
<sequence length="972" mass="103913">MALRQSFRATLAVLLLASRSFALTCENDGFVNGSICACPVGFGGDTCSSLGCGGNIFQGLDRNQTTTTDGSFANLTLSGCSCESGWTGTGCNVCQTASACQAAYSSVTSSAATSTVSGLVGVTNDTLVCSTSPEVYASSQMSCDVDVAMLSAIYPGSSSLNIMRTLDPSLSPIPNVTSFGTSGTVYAQLFYNGVEQFYCTADSCTESGTNSSSWSCSNLACTCRVNTTFCGAVTVSDLTTTIDSLTGTLDIDCEIGSTSCSFVQSTLVSLFGSSGLTLTGCTFGECVRQSVIDTTNTTTTENTGGSSPLDGGVIAGLAVVGGLIIIALALILFGFIRQRAARRVPGGELPREAVGVQWSDVSYVLPKSRSWFSRSRAGVDDKVILDNVSGCVFPGQTLAILGPSGAGKTTLVEILAGKSKSGIISGNITFSQPQARRPRIAFVSQLDVLPPTLTVFETLMFAARLRLPENLPDAEKRARVERLMETLGIDHVRDSRIGWGGDVTGSRTRGISGGEMRRVSIGLELVASPDVLILDEPTSGLDSVSAARITDVLHAISRDPDHPTAVICSIHQPNSRLYQTFDSVMLLAHGRALYSGQGQLAPLDYFNGTGVVPPCPAGYNVADYLLEIASDPPAVLFQMDPALAANNSVTLQNSKTTSEKEMASLDRDVEKYPSTPPPPTGWRTHLAPSSYPATFLTQLEVLAGREWKNLKRDKTLIVLHISVAAVLGVICGGLYFHTGDSIAGFQSRIGCLFFLGALVAFSCLSALYNVVEMRPLFLRERSNDYYSPTAWLLSRFLFDVVPLRLVPSIIVSTITYWMTGLAPEAQHFFKFLLIIVLYTLAITLFNFLLGATFHNGGVAILMSALTVLYQMTFAGFFVHLTSISPVLRWLQWICPLKYMLEALSVNEVGSGLMISDELEGVPVNVSASLIMGILFGFGENNYYRDVLVLFAFIAGFAVMVVVMVWIRVRERL</sequence>
<evidence type="ECO:0000256" key="10">
    <source>
        <dbReference type="SAM" id="SignalP"/>
    </source>
</evidence>
<keyword evidence="4" id="KW-0547">Nucleotide-binding</keyword>
<accession>A0A0D7ABM0</accession>
<feature type="transmembrane region" description="Helical" evidence="9">
    <location>
        <begin position="715"/>
        <end position="735"/>
    </location>
</feature>
<feature type="transmembrane region" description="Helical" evidence="9">
    <location>
        <begin position="831"/>
        <end position="851"/>
    </location>
</feature>
<gene>
    <name evidence="12" type="ORF">FISHEDRAFT_43781</name>
</gene>
<feature type="region of interest" description="Disordered" evidence="8">
    <location>
        <begin position="651"/>
        <end position="683"/>
    </location>
</feature>
<organism evidence="12 13">
    <name type="scientific">Fistulina hepatica ATCC 64428</name>
    <dbReference type="NCBI Taxonomy" id="1128425"/>
    <lineage>
        <taxon>Eukaryota</taxon>
        <taxon>Fungi</taxon>
        <taxon>Dikarya</taxon>
        <taxon>Basidiomycota</taxon>
        <taxon>Agaricomycotina</taxon>
        <taxon>Agaricomycetes</taxon>
        <taxon>Agaricomycetidae</taxon>
        <taxon>Agaricales</taxon>
        <taxon>Fistulinaceae</taxon>
        <taxon>Fistulina</taxon>
    </lineage>
</organism>
<keyword evidence="5" id="KW-0067">ATP-binding</keyword>
<feature type="signal peptide" evidence="10">
    <location>
        <begin position="1"/>
        <end position="22"/>
    </location>
</feature>
<dbReference type="EMBL" id="KN881851">
    <property type="protein sequence ID" value="KIY48243.1"/>
    <property type="molecule type" value="Genomic_DNA"/>
</dbReference>
<dbReference type="OrthoDB" id="66620at2759"/>
<protein>
    <submittedName>
        <fullName evidence="12">ABC transporter</fullName>
    </submittedName>
</protein>
<evidence type="ECO:0000313" key="13">
    <source>
        <dbReference type="Proteomes" id="UP000054144"/>
    </source>
</evidence>
<name>A0A0D7ABM0_9AGAR</name>
<evidence type="ECO:0000256" key="3">
    <source>
        <dbReference type="ARBA" id="ARBA00022692"/>
    </source>
</evidence>
<feature type="compositionally biased region" description="Basic and acidic residues" evidence="8">
    <location>
        <begin position="657"/>
        <end position="671"/>
    </location>
</feature>
<keyword evidence="13" id="KW-1185">Reference proteome</keyword>
<dbReference type="PANTHER" id="PTHR48041">
    <property type="entry name" value="ABC TRANSPORTER G FAMILY MEMBER 28"/>
    <property type="match status" value="1"/>
</dbReference>
<comment type="subcellular location">
    <subcellularLocation>
        <location evidence="1">Membrane</location>
        <topology evidence="1">Multi-pass membrane protein</topology>
    </subcellularLocation>
</comment>
<proteinExistence type="predicted"/>
<dbReference type="InterPro" id="IPR017871">
    <property type="entry name" value="ABC_transporter-like_CS"/>
</dbReference>
<evidence type="ECO:0000256" key="9">
    <source>
        <dbReference type="SAM" id="Phobius"/>
    </source>
</evidence>
<dbReference type="InterPro" id="IPR013525">
    <property type="entry name" value="ABC2_TM"/>
</dbReference>
<keyword evidence="7 9" id="KW-0472">Membrane</keyword>
<feature type="transmembrane region" description="Helical" evidence="9">
    <location>
        <begin position="858"/>
        <end position="880"/>
    </location>
</feature>
<evidence type="ECO:0000256" key="8">
    <source>
        <dbReference type="SAM" id="MobiDB-lite"/>
    </source>
</evidence>
<keyword evidence="6 9" id="KW-1133">Transmembrane helix</keyword>